<dbReference type="RefSeq" id="WP_108905482.1">
    <property type="nucleotide sequence ID" value="NZ_CP029188.1"/>
</dbReference>
<name>A0A2S1SNF1_9ACTN</name>
<dbReference type="EMBL" id="CP029188">
    <property type="protein sequence ID" value="AWI27934.1"/>
    <property type="molecule type" value="Genomic_DNA"/>
</dbReference>
<keyword evidence="2" id="KW-0812">Transmembrane</keyword>
<sequence length="750" mass="78934">MRGTVVLLCALVVVVGSPWVVDALTAGWTDNRVLELLYRALYVPRWDLTPGPDPQSATIAWSGNAGFVAVILGIALLVPRLVRPASGARGAQWAAALGTGVLIALLAALPSWALVLWGDPATALAFGPDPSAALVYILVDSLCFGVLLGLVVAAVFAVAGTPAPAGRGAAGRTRERKRGMTSPDGPATAPTGSAPGDATRYLCAAAYTDPAFARLVVEDVLADELAAVAVSPGVDLVPVARHCLAARRLTARRDRRLTLAFGPVLLFAPFWLLFGALALKALGAAARVPGRSLRGRELPDFGQAVRRLAVTGAALLATALPMGLALSALPLPGFPAWLFGGYLGGIPALLAVLVAGVLAFRTVAAAERDVDARLRMLRRESFSPDAVPQPLPAEPWAQARITKLAEAQHGNVTVYSGFSPFIGHSGKDSHWALSIPLLPAQSPSGSRAERGTVTPFDAWDVVECLRSGLRNAAGRHPGEPLLDGRGLTGLRLEDRVLVSGTQVAANALLLPHPGRAPATRLPAPEVRRIALNPEGPARHHLAAHLPLWGDEVVPSQFLQVAVSGRTLHLRCDRHILGPVRPDLHAVDSLPARLTDEHRRALALTALRRTGAALFAAPASALRYARYGSRRTRTLGRERKAAAQDPAFDRGARLSIREAALSPAYLNHFQRGDAESALAALDRHTLAAVREFLDEHGVDTADFRTQTQTILNNGVLQQGGVSVVANQAVGQGAQATTQVAAAPAADRTPRR</sequence>
<evidence type="ECO:0000256" key="2">
    <source>
        <dbReference type="SAM" id="Phobius"/>
    </source>
</evidence>
<reference evidence="3 4" key="1">
    <citation type="submission" date="2018-05" db="EMBL/GenBank/DDBJ databases">
        <title>Complete genome sequence of sponge-derived Streptomyces sp. HNM0039.</title>
        <authorList>
            <person name="Huang X."/>
            <person name="Zhou S."/>
        </authorList>
    </citation>
    <scope>NUCLEOTIDE SEQUENCE [LARGE SCALE GENOMIC DNA]</scope>
    <source>
        <strain evidence="3 4">HNM0039</strain>
    </source>
</reference>
<proteinExistence type="predicted"/>
<feature type="transmembrane region" description="Helical" evidence="2">
    <location>
        <begin position="133"/>
        <end position="159"/>
    </location>
</feature>
<keyword evidence="4" id="KW-1185">Reference proteome</keyword>
<feature type="transmembrane region" description="Helical" evidence="2">
    <location>
        <begin position="336"/>
        <end position="360"/>
    </location>
</feature>
<feature type="region of interest" description="Disordered" evidence="1">
    <location>
        <begin position="164"/>
        <end position="193"/>
    </location>
</feature>
<evidence type="ECO:0000313" key="4">
    <source>
        <dbReference type="Proteomes" id="UP000244900"/>
    </source>
</evidence>
<organism evidence="3 4">
    <name type="scientific">Streptomyces tirandamycinicus</name>
    <dbReference type="NCBI Taxonomy" id="2174846"/>
    <lineage>
        <taxon>Bacteria</taxon>
        <taxon>Bacillati</taxon>
        <taxon>Actinomycetota</taxon>
        <taxon>Actinomycetes</taxon>
        <taxon>Kitasatosporales</taxon>
        <taxon>Streptomycetaceae</taxon>
        <taxon>Streptomyces</taxon>
    </lineage>
</organism>
<feature type="transmembrane region" description="Helical" evidence="2">
    <location>
        <begin position="308"/>
        <end position="329"/>
    </location>
</feature>
<accession>A0A2S1SNF1</accession>
<feature type="transmembrane region" description="Helical" evidence="2">
    <location>
        <begin position="90"/>
        <end position="113"/>
    </location>
</feature>
<evidence type="ECO:0000256" key="1">
    <source>
        <dbReference type="SAM" id="MobiDB-lite"/>
    </source>
</evidence>
<feature type="transmembrane region" description="Helical" evidence="2">
    <location>
        <begin position="59"/>
        <end position="78"/>
    </location>
</feature>
<dbReference type="KEGG" id="stir:DDW44_03370"/>
<keyword evidence="2" id="KW-1133">Transmembrane helix</keyword>
<dbReference type="OrthoDB" id="3078176at2"/>
<evidence type="ECO:0000313" key="3">
    <source>
        <dbReference type="EMBL" id="AWI27934.1"/>
    </source>
</evidence>
<dbReference type="Proteomes" id="UP000244900">
    <property type="component" value="Chromosome"/>
</dbReference>
<feature type="transmembrane region" description="Helical" evidence="2">
    <location>
        <begin position="257"/>
        <end position="279"/>
    </location>
</feature>
<dbReference type="AlphaFoldDB" id="A0A2S1SNF1"/>
<gene>
    <name evidence="3" type="ORF">DDW44_03370</name>
</gene>
<protein>
    <submittedName>
        <fullName evidence="3">Uncharacterized protein</fullName>
    </submittedName>
</protein>
<keyword evidence="2" id="KW-0472">Membrane</keyword>